<evidence type="ECO:0000259" key="1">
    <source>
        <dbReference type="Pfam" id="PF12728"/>
    </source>
</evidence>
<comment type="caution">
    <text evidence="2">The sequence shown here is derived from an EMBL/GenBank/DDBJ whole genome shotgun (WGS) entry which is preliminary data.</text>
</comment>
<dbReference type="Proteomes" id="UP000031202">
    <property type="component" value="Unassembled WGS sequence"/>
</dbReference>
<dbReference type="RefSeq" id="WP_039415970.1">
    <property type="nucleotide sequence ID" value="NZ_JWSZ01000012.1"/>
</dbReference>
<sequence length="64" mass="6791">MSTAPEPAELTIAEAAARLGVDPKTVRRAIARGDLAARRIGPRLIRIRQADLDAYGRPLGAGAR</sequence>
<dbReference type="InterPro" id="IPR010093">
    <property type="entry name" value="SinI_DNA-bd"/>
</dbReference>
<gene>
    <name evidence="2" type="ORF">RM52_09785</name>
</gene>
<accession>A0A0B4CZ60</accession>
<dbReference type="InterPro" id="IPR009061">
    <property type="entry name" value="DNA-bd_dom_put_sf"/>
</dbReference>
<evidence type="ECO:0000313" key="3">
    <source>
        <dbReference type="Proteomes" id="UP000031202"/>
    </source>
</evidence>
<proteinExistence type="predicted"/>
<feature type="domain" description="Helix-turn-helix" evidence="1">
    <location>
        <begin position="10"/>
        <end position="55"/>
    </location>
</feature>
<protein>
    <recommendedName>
        <fullName evidence="1">Helix-turn-helix domain-containing protein</fullName>
    </recommendedName>
</protein>
<dbReference type="AlphaFoldDB" id="A0A0B4CZ60"/>
<reference evidence="2 3" key="1">
    <citation type="submission" date="2014-12" db="EMBL/GenBank/DDBJ databases">
        <title>Genome sequencing of Microbacterium hominis TPW29.</title>
        <authorList>
            <person name="Tan P.W."/>
            <person name="Chan K.-G."/>
        </authorList>
    </citation>
    <scope>NUCLEOTIDE SEQUENCE [LARGE SCALE GENOMIC DNA]</scope>
    <source>
        <strain evidence="2 3">TPW29</strain>
    </source>
</reference>
<evidence type="ECO:0000313" key="2">
    <source>
        <dbReference type="EMBL" id="KIC57310.1"/>
    </source>
</evidence>
<dbReference type="GO" id="GO:0003677">
    <property type="term" value="F:DNA binding"/>
    <property type="evidence" value="ECO:0007669"/>
    <property type="project" value="InterPro"/>
</dbReference>
<dbReference type="InterPro" id="IPR041657">
    <property type="entry name" value="HTH_17"/>
</dbReference>
<name>A0A0B4CZ60_9MICO</name>
<dbReference type="EMBL" id="JWSZ01000012">
    <property type="protein sequence ID" value="KIC57310.1"/>
    <property type="molecule type" value="Genomic_DNA"/>
</dbReference>
<organism evidence="2 3">
    <name type="scientific">Microbacterium hominis</name>
    <dbReference type="NCBI Taxonomy" id="162426"/>
    <lineage>
        <taxon>Bacteria</taxon>
        <taxon>Bacillati</taxon>
        <taxon>Actinomycetota</taxon>
        <taxon>Actinomycetes</taxon>
        <taxon>Micrococcales</taxon>
        <taxon>Microbacteriaceae</taxon>
        <taxon>Microbacterium</taxon>
    </lineage>
</organism>
<dbReference type="Pfam" id="PF12728">
    <property type="entry name" value="HTH_17"/>
    <property type="match status" value="1"/>
</dbReference>
<dbReference type="NCBIfam" id="TIGR01764">
    <property type="entry name" value="excise"/>
    <property type="match status" value="1"/>
</dbReference>
<dbReference type="SUPFAM" id="SSF46955">
    <property type="entry name" value="Putative DNA-binding domain"/>
    <property type="match status" value="1"/>
</dbReference>